<dbReference type="Proteomes" id="UP000008672">
    <property type="component" value="Unassembled WGS sequence"/>
</dbReference>
<dbReference type="GeneTree" id="ENSGT00660000097029"/>
<dbReference type="GO" id="GO:0046983">
    <property type="term" value="F:protein dimerization activity"/>
    <property type="evidence" value="ECO:0007669"/>
    <property type="project" value="InterPro"/>
</dbReference>
<evidence type="ECO:0000313" key="3">
    <source>
        <dbReference type="Proteomes" id="UP000008672"/>
    </source>
</evidence>
<organism evidence="2 3">
    <name type="scientific">Latimeria chalumnae</name>
    <name type="common">Coelacanth</name>
    <dbReference type="NCBI Taxonomy" id="7897"/>
    <lineage>
        <taxon>Eukaryota</taxon>
        <taxon>Metazoa</taxon>
        <taxon>Chordata</taxon>
        <taxon>Craniata</taxon>
        <taxon>Vertebrata</taxon>
        <taxon>Euteleostomi</taxon>
        <taxon>Coelacanthiformes</taxon>
        <taxon>Coelacanthidae</taxon>
        <taxon>Latimeria</taxon>
    </lineage>
</organism>
<evidence type="ECO:0000313" key="2">
    <source>
        <dbReference type="Ensembl" id="ENSLACP00000006767.1"/>
    </source>
</evidence>
<dbReference type="Ensembl" id="ENSLACT00000006823.1">
    <property type="protein sequence ID" value="ENSLACP00000006767.1"/>
    <property type="gene ID" value="ENSLACG00000006004.1"/>
</dbReference>
<reference evidence="3" key="1">
    <citation type="submission" date="2011-08" db="EMBL/GenBank/DDBJ databases">
        <title>The draft genome of Latimeria chalumnae.</title>
        <authorList>
            <person name="Di Palma F."/>
            <person name="Alfoldi J."/>
            <person name="Johnson J."/>
            <person name="Berlin A."/>
            <person name="Gnerre S."/>
            <person name="Jaffe D."/>
            <person name="MacCallum I."/>
            <person name="Young S."/>
            <person name="Walker B.J."/>
            <person name="Lander E."/>
            <person name="Lindblad-Toh K."/>
        </authorList>
    </citation>
    <scope>NUCLEOTIDE SEQUENCE [LARGE SCALE GENOMIC DNA]</scope>
    <source>
        <strain evidence="3">Wild caught</strain>
    </source>
</reference>
<dbReference type="InParanoid" id="H3AAU6"/>
<dbReference type="Pfam" id="PF05699">
    <property type="entry name" value="Dimer_Tnp_hAT"/>
    <property type="match status" value="1"/>
</dbReference>
<dbReference type="EMBL" id="AFYH01235461">
    <property type="status" value="NOT_ANNOTATED_CDS"/>
    <property type="molecule type" value="Genomic_DNA"/>
</dbReference>
<sequence>KLNQRKEDEYYGYLTKQKMTGLSPSEADTAKKEFKEFLNCAIAYLEKWFTSSEENWLFCLQPLSLHTAASQISYTDMENVVQRLNLIKWLQLLMDNMYDEFLAFKQVLHELEKAEDWKAKSTPLKWKTVFEATDTLPNMLSVLSFILSIPATTGYVEHIFSHMQNKWNDNRNGCSTELIKSELLVSLNFDLSCADFHTMVLKDRALLTTERRNQKYSWKSA</sequence>
<protein>
    <recommendedName>
        <fullName evidence="1">HAT C-terminal dimerisation domain-containing protein</fullName>
    </recommendedName>
</protein>
<proteinExistence type="predicted"/>
<feature type="domain" description="HAT C-terminal dimerisation" evidence="1">
    <location>
        <begin position="116"/>
        <end position="177"/>
    </location>
</feature>
<reference evidence="2" key="2">
    <citation type="submission" date="2025-08" db="UniProtKB">
        <authorList>
            <consortium name="Ensembl"/>
        </authorList>
    </citation>
    <scope>IDENTIFICATION</scope>
</reference>
<dbReference type="HOGENOM" id="CLU_108305_0_0_1"/>
<keyword evidence="3" id="KW-1185">Reference proteome</keyword>
<dbReference type="InterPro" id="IPR008906">
    <property type="entry name" value="HATC_C_dom"/>
</dbReference>
<reference evidence="2" key="3">
    <citation type="submission" date="2025-09" db="UniProtKB">
        <authorList>
            <consortium name="Ensembl"/>
        </authorList>
    </citation>
    <scope>IDENTIFICATION</scope>
</reference>
<evidence type="ECO:0000259" key="1">
    <source>
        <dbReference type="Pfam" id="PF05699"/>
    </source>
</evidence>
<accession>H3AAU6</accession>
<dbReference type="AlphaFoldDB" id="H3AAU6"/>
<name>H3AAU6_LATCH</name>